<proteinExistence type="predicted"/>
<dbReference type="PROSITE" id="PS51257">
    <property type="entry name" value="PROKAR_LIPOPROTEIN"/>
    <property type="match status" value="1"/>
</dbReference>
<gene>
    <name evidence="1" type="ORF">ONOEEDHL_01347</name>
</gene>
<keyword evidence="2" id="KW-1185">Reference proteome</keyword>
<organism evidence="1 2">
    <name type="scientific">Neisseria subflava</name>
    <dbReference type="NCBI Taxonomy" id="28449"/>
    <lineage>
        <taxon>Bacteria</taxon>
        <taxon>Pseudomonadati</taxon>
        <taxon>Pseudomonadota</taxon>
        <taxon>Betaproteobacteria</taxon>
        <taxon>Neisseriales</taxon>
        <taxon>Neisseriaceae</taxon>
        <taxon>Neisseria</taxon>
    </lineage>
</organism>
<dbReference type="RefSeq" id="WP_070590018.1">
    <property type="nucleotide sequence ID" value="NZ_CABFLZ010000050.1"/>
</dbReference>
<sequence>MKKYTILMLAVVLVACGGIPQEQLEKAKTGASLQELNIAGKQWDKNEMKLAAITTNEQLEQASIVIIPFADNKDQGKNVVLEGRAELMGMLSSLKDNWKIQANPNTHTYSSCYGATLFLGQMMVWGSTHNPQDGSNILQDYREQKAKCAALADTK</sequence>
<reference evidence="1" key="1">
    <citation type="submission" date="2019-05" db="EMBL/GenBank/DDBJ databases">
        <authorList>
            <person name="Hibberd M."/>
        </authorList>
    </citation>
    <scope>NUCLEOTIDE SEQUENCE</scope>
    <source>
        <strain evidence="1">Neisseria_subflava_BgEED23</strain>
    </source>
</reference>
<accession>A0A9X9QZW3</accession>
<dbReference type="AlphaFoldDB" id="A0A9X9QZW3"/>
<evidence type="ECO:0000313" key="2">
    <source>
        <dbReference type="Proteomes" id="UP000626795"/>
    </source>
</evidence>
<dbReference type="Proteomes" id="UP000626795">
    <property type="component" value="Unassembled WGS sequence"/>
</dbReference>
<dbReference type="EMBL" id="CABFLZ010000050">
    <property type="protein sequence ID" value="VTY10867.1"/>
    <property type="molecule type" value="Genomic_DNA"/>
</dbReference>
<protein>
    <submittedName>
        <fullName evidence="1">Uncharacterized protein</fullName>
    </submittedName>
</protein>
<evidence type="ECO:0000313" key="1">
    <source>
        <dbReference type="EMBL" id="VTY10867.1"/>
    </source>
</evidence>
<comment type="caution">
    <text evidence="1">The sequence shown here is derived from an EMBL/GenBank/DDBJ whole genome shotgun (WGS) entry which is preliminary data.</text>
</comment>
<name>A0A9X9QZW3_NEISU</name>